<gene>
    <name evidence="2" type="ORF">GUA46_13955</name>
</gene>
<dbReference type="NCBIfam" id="TIGR01764">
    <property type="entry name" value="excise"/>
    <property type="match status" value="1"/>
</dbReference>
<dbReference type="InterPro" id="IPR010093">
    <property type="entry name" value="SinI_DNA-bd"/>
</dbReference>
<name>A0A850NK38_9FLAO</name>
<protein>
    <submittedName>
        <fullName evidence="2">Helix-turn-helix domain-containing protein</fullName>
    </submittedName>
</protein>
<dbReference type="AlphaFoldDB" id="A0A850NK38"/>
<dbReference type="InterPro" id="IPR041657">
    <property type="entry name" value="HTH_17"/>
</dbReference>
<comment type="caution">
    <text evidence="2">The sequence shown here is derived from an EMBL/GenBank/DDBJ whole genome shotgun (WGS) entry which is preliminary data.</text>
</comment>
<reference evidence="2 3" key="1">
    <citation type="submission" date="2020-01" db="EMBL/GenBank/DDBJ databases">
        <title>Draft Genome Analysis of Muricauda sp. HICW Isolated from coastal seawater of PR China.</title>
        <authorList>
            <person name="Chen M.-X."/>
        </authorList>
    </citation>
    <scope>NUCLEOTIDE SEQUENCE [LARGE SCALE GENOMIC DNA]</scope>
    <source>
        <strain evidence="2 3">HICW</strain>
    </source>
</reference>
<sequence>MNINHKKKENLQQVQLIAHKEILSFREALQYMDVSQSFLYKLTSKKAIEFTKPNGGKIYFRKSDLDNWMLQNESGSARVLQTEVYNHLKKNKR</sequence>
<dbReference type="EMBL" id="WYET01000007">
    <property type="protein sequence ID" value="NVN19450.1"/>
    <property type="molecule type" value="Genomic_DNA"/>
</dbReference>
<organism evidence="2 3">
    <name type="scientific">Flagellimonas chongwuensis</name>
    <dbReference type="NCBI Taxonomy" id="2697365"/>
    <lineage>
        <taxon>Bacteria</taxon>
        <taxon>Pseudomonadati</taxon>
        <taxon>Bacteroidota</taxon>
        <taxon>Flavobacteriia</taxon>
        <taxon>Flavobacteriales</taxon>
        <taxon>Flavobacteriaceae</taxon>
        <taxon>Flagellimonas</taxon>
    </lineage>
</organism>
<evidence type="ECO:0000313" key="2">
    <source>
        <dbReference type="EMBL" id="NVN19450.1"/>
    </source>
</evidence>
<accession>A0A850NK38</accession>
<feature type="domain" description="Helix-turn-helix" evidence="1">
    <location>
        <begin position="23"/>
        <end position="72"/>
    </location>
</feature>
<dbReference type="Proteomes" id="UP000558089">
    <property type="component" value="Unassembled WGS sequence"/>
</dbReference>
<evidence type="ECO:0000259" key="1">
    <source>
        <dbReference type="Pfam" id="PF12728"/>
    </source>
</evidence>
<dbReference type="RefSeq" id="WP_176621008.1">
    <property type="nucleotide sequence ID" value="NZ_WYET01000007.1"/>
</dbReference>
<dbReference type="Pfam" id="PF12728">
    <property type="entry name" value="HTH_17"/>
    <property type="match status" value="1"/>
</dbReference>
<evidence type="ECO:0000313" key="3">
    <source>
        <dbReference type="Proteomes" id="UP000558089"/>
    </source>
</evidence>
<proteinExistence type="predicted"/>
<keyword evidence="3" id="KW-1185">Reference proteome</keyword>
<dbReference type="GO" id="GO:0003677">
    <property type="term" value="F:DNA binding"/>
    <property type="evidence" value="ECO:0007669"/>
    <property type="project" value="InterPro"/>
</dbReference>